<dbReference type="Pfam" id="PF00063">
    <property type="entry name" value="Myosin_head"/>
    <property type="match status" value="1"/>
</dbReference>
<dbReference type="FunFam" id="1.10.10.820:FF:000001">
    <property type="entry name" value="Myosin heavy chain"/>
    <property type="match status" value="1"/>
</dbReference>
<evidence type="ECO:0000256" key="6">
    <source>
        <dbReference type="ARBA" id="ARBA00023123"/>
    </source>
</evidence>
<dbReference type="CDD" id="cd23767">
    <property type="entry name" value="IQCD"/>
    <property type="match status" value="1"/>
</dbReference>
<dbReference type="SMART" id="SM01132">
    <property type="entry name" value="DIL"/>
    <property type="match status" value="1"/>
</dbReference>
<feature type="region of interest" description="Disordered" evidence="11">
    <location>
        <begin position="1163"/>
        <end position="1191"/>
    </location>
</feature>
<feature type="coiled-coil region" evidence="10">
    <location>
        <begin position="1199"/>
        <end position="1306"/>
    </location>
</feature>
<gene>
    <name evidence="14" type="ORF">D4764_13G0006920</name>
</gene>
<keyword evidence="15" id="KW-1185">Reference proteome</keyword>
<dbReference type="PROSITE" id="PS50096">
    <property type="entry name" value="IQ"/>
    <property type="match status" value="5"/>
</dbReference>
<dbReference type="GO" id="GO:0005737">
    <property type="term" value="C:cytoplasm"/>
    <property type="evidence" value="ECO:0007669"/>
    <property type="project" value="TreeGrafter"/>
</dbReference>
<dbReference type="GO" id="GO:0005524">
    <property type="term" value="F:ATP binding"/>
    <property type="evidence" value="ECO:0007669"/>
    <property type="project" value="UniProtKB-UniRule"/>
</dbReference>
<dbReference type="Gene3D" id="1.20.120.720">
    <property type="entry name" value="Myosin VI head, motor domain, U50 subdomain"/>
    <property type="match status" value="1"/>
</dbReference>
<dbReference type="PROSITE" id="PS51456">
    <property type="entry name" value="MYOSIN_MOTOR"/>
    <property type="match status" value="1"/>
</dbReference>
<feature type="domain" description="Myosin motor" evidence="13">
    <location>
        <begin position="69"/>
        <end position="750"/>
    </location>
</feature>
<evidence type="ECO:0000256" key="2">
    <source>
        <dbReference type="ARBA" id="ARBA00022741"/>
    </source>
</evidence>
<dbReference type="GO" id="GO:0016020">
    <property type="term" value="C:membrane"/>
    <property type="evidence" value="ECO:0007669"/>
    <property type="project" value="TreeGrafter"/>
</dbReference>
<proteinExistence type="inferred from homology"/>
<organism evidence="14 15">
    <name type="scientific">Takifugu flavidus</name>
    <name type="common">sansaifugu</name>
    <dbReference type="NCBI Taxonomy" id="433684"/>
    <lineage>
        <taxon>Eukaryota</taxon>
        <taxon>Metazoa</taxon>
        <taxon>Chordata</taxon>
        <taxon>Craniata</taxon>
        <taxon>Vertebrata</taxon>
        <taxon>Euteleostomi</taxon>
        <taxon>Actinopterygii</taxon>
        <taxon>Neopterygii</taxon>
        <taxon>Teleostei</taxon>
        <taxon>Neoteleostei</taxon>
        <taxon>Acanthomorphata</taxon>
        <taxon>Eupercaria</taxon>
        <taxon>Tetraodontiformes</taxon>
        <taxon>Tetradontoidea</taxon>
        <taxon>Tetraodontidae</taxon>
        <taxon>Takifugu</taxon>
    </lineage>
</organism>
<dbReference type="Gene3D" id="1.20.5.190">
    <property type="match status" value="3"/>
</dbReference>
<feature type="compositionally biased region" description="Polar residues" evidence="11">
    <location>
        <begin position="1176"/>
        <end position="1186"/>
    </location>
</feature>
<dbReference type="InterPro" id="IPR002710">
    <property type="entry name" value="Dilute_dom"/>
</dbReference>
<keyword evidence="6 9" id="KW-0518">Myosin</keyword>
<dbReference type="Gene3D" id="6.20.240.20">
    <property type="match status" value="1"/>
</dbReference>
<evidence type="ECO:0000256" key="7">
    <source>
        <dbReference type="ARBA" id="ARBA00023175"/>
    </source>
</evidence>
<feature type="domain" description="Dilute" evidence="12">
    <location>
        <begin position="1381"/>
        <end position="1657"/>
    </location>
</feature>
<sequence>MLSPEHYTKHVPVWLPDEAEVWKSAELIRDYTPGDLTLSLRLDDGKVVEHKIDPRTDSLPPLRNPNMQLDLNDLTALSYLDEPALLHNLKVRFTDFRLIYTYCGIVLVAINPYESLPVYGVDIINAYHSGDTRDMDPHIFAVAEEAYKQMDREGRNQSIIVSGDSGAGKTISAKYAMRYFATVSCSSKETSVEERVLASNPIMEAFGNAKTIRNDNSSRFGKYIEILFDGRRRIIGAHIRTYLLEKSRVVFQACGERNYHIFYQLCASSHLPEFQAFKLGCIDDFDCANQGQSSLITGVDEIKELCKTRRALSLLGISEREQMAIFQILAAILHLGNVQVNDQSDDQSRIPPGDVHLMAFCELTGVSCDDMAHWLCHAKLKTTTDTYVKCVSRSGAVSSRDALLKHVYTRLFGRIVDSINEALRSSVKQQSFIGVLDIYGFEIFHVNSFEQFCINYANEMLQQQFNLHVFKLGQVEYAKEGIPYTMIDFCDNQPVINLIESKLGILELLDEECKMPRGSDKTWAQKMYNTLLKKQAPFGKPKLSNTAFIIRHFGDKVEYQCDGFLEKNMDRVNQELINVLKRSKFDLLPKLLENDERASAAPHQHAAAVRTSCPGRHNVKTVGCQFRHSLHSLMDTLNATSPHYVRCIKPNDHKAAFVLDPLKVMQQLRACGILETIRISAAGFPYRSTYQEFFSRYHFLVQQRDLLPDTVQTCKNITRKLIKDQDMFRFGRTKLFFRAGQVAYLETLRSAKLCSDCVSIQKTVRGWLAHTKYQRMRKSAVTIQRCLRGYRARCYVTCLRRTRAAVVIQKNTRMWATKRRYQQWRAAAVTIQSFLRAHLARKQQHQMIFEQKAVILQKWAGCWLERQRHRRAVRAAILLQRPLRGWRPKKELKKRKSKAHSVEHLQKLNVGMEKEIMQLQHKITQQHQEIGELSKLLRLVETFLTSEREASRRKMLDLEQEARGHEEKIHSLLEQLCLLEQRDETQLEGQMEVNEEETQQVTEEVHLRNSLLNTGILAEVLQPEENLVEWTKQMDSTLTEACSGYQRADLNLEEQQVQAEDRTLTESVEQITVGTVELDLEKLKRHELESENRKLKRDLNDLRKSLSSENAHLMPPTPGSRPYNTLLAQLNSSNEELEIRKEEVLLLHSHMIRQDAVKRRDSTLGESVKLDPEGPSLSNVDRTTPLGTLDEDGELWRDYEGLKEANRLLESQMQQQRRVHTEEYNKLLDEVERLRKEKEEEQNLLAQSLVLSEDAHIEGHLKHEITRLTRENLELLKQRETQDEAIRKLKEQLEDYVKKVEAYEAAAQPRAIAANIPRKEHEFQGLLEYRVADVSRLLKKVVTDLKPCGAFIPGLPAYILFMCVRYADCVNDDQRVSALLNSAISSIKGVVKRRGNEFEALSFWLANASRLRHCLKQYSGDKAVRKHNTAKQNQQSLAHFELSEYQEVLGDLINQIYHQLIKCSEAILQPIIVRSILNPETTQAVLESKPMGRRKSSIGLLEEEAITVEVLLQHLDHFHTTMNRHGVDNDLIKQVVRQLYYIIGTVSFNHLLLRKGMCSWSTGLQIRYNTWQLQDWLIDRELADCGAKETLEPLKQAALLLHVNKKTEADAASIGSLCTAISPTQIVKILSLYTPVTEFEERVSPAFITTVENILRHRVDSFTLLMDPRKIFTLDLVFTPSTVALETIQIPASLNLDFLTRI</sequence>
<dbReference type="GO" id="GO:0000146">
    <property type="term" value="F:microfilament motor activity"/>
    <property type="evidence" value="ECO:0007669"/>
    <property type="project" value="TreeGrafter"/>
</dbReference>
<feature type="coiled-coil region" evidence="10">
    <location>
        <begin position="902"/>
        <end position="975"/>
    </location>
</feature>
<evidence type="ECO:0000256" key="8">
    <source>
        <dbReference type="ARBA" id="ARBA00023203"/>
    </source>
</evidence>
<dbReference type="Pfam" id="PF01843">
    <property type="entry name" value="DIL"/>
    <property type="match status" value="1"/>
</dbReference>
<evidence type="ECO:0000256" key="5">
    <source>
        <dbReference type="ARBA" id="ARBA00023054"/>
    </source>
</evidence>
<keyword evidence="7 9" id="KW-0505">Motor protein</keyword>
<dbReference type="Gene3D" id="1.10.10.820">
    <property type="match status" value="1"/>
</dbReference>
<reference evidence="14 15" key="1">
    <citation type="submission" date="2019-04" db="EMBL/GenBank/DDBJ databases">
        <title>Chromosome genome assembly for Takifugu flavidus.</title>
        <authorList>
            <person name="Xiao S."/>
        </authorList>
    </citation>
    <scope>NUCLEOTIDE SEQUENCE [LARGE SCALE GENOMIC DNA]</scope>
    <source>
        <strain evidence="14">HTHZ2018</strain>
        <tissue evidence="14">Muscle</tissue>
    </source>
</reference>
<dbReference type="InterPro" id="IPR027417">
    <property type="entry name" value="P-loop_NTPase"/>
</dbReference>
<dbReference type="PANTHER" id="PTHR13140">
    <property type="entry name" value="MYOSIN"/>
    <property type="match status" value="1"/>
</dbReference>
<dbReference type="Pfam" id="PF25966">
    <property type="entry name" value="Myo5a"/>
    <property type="match status" value="1"/>
</dbReference>
<dbReference type="CDD" id="cd01380">
    <property type="entry name" value="MYSc_Myo5"/>
    <property type="match status" value="1"/>
</dbReference>
<dbReference type="Gene3D" id="3.40.850.10">
    <property type="entry name" value="Kinesin motor domain"/>
    <property type="match status" value="1"/>
</dbReference>
<dbReference type="GO" id="GO:0051015">
    <property type="term" value="F:actin filament binding"/>
    <property type="evidence" value="ECO:0007669"/>
    <property type="project" value="TreeGrafter"/>
</dbReference>
<evidence type="ECO:0000259" key="13">
    <source>
        <dbReference type="PROSITE" id="PS51456"/>
    </source>
</evidence>
<feature type="binding site" evidence="9">
    <location>
        <begin position="163"/>
        <end position="170"/>
    </location>
    <ligand>
        <name>ATP</name>
        <dbReference type="ChEBI" id="CHEBI:30616"/>
    </ligand>
</feature>
<dbReference type="Pfam" id="PF00612">
    <property type="entry name" value="IQ"/>
    <property type="match status" value="3"/>
</dbReference>
<dbReference type="InterPro" id="IPR001609">
    <property type="entry name" value="Myosin_head_motor_dom-like"/>
</dbReference>
<name>A0A5C6PCS1_9TELE</name>
<protein>
    <submittedName>
        <fullName evidence="14">Unconventional myosin-Va</fullName>
    </submittedName>
</protein>
<dbReference type="InterPro" id="IPR058662">
    <property type="entry name" value="Myo5a/b_dom"/>
</dbReference>
<feature type="coiled-coil region" evidence="10">
    <location>
        <begin position="1078"/>
        <end position="1147"/>
    </location>
</feature>
<dbReference type="SMART" id="SM00242">
    <property type="entry name" value="MYSc"/>
    <property type="match status" value="1"/>
</dbReference>
<dbReference type="Gene3D" id="1.20.58.530">
    <property type="match status" value="1"/>
</dbReference>
<evidence type="ECO:0000256" key="3">
    <source>
        <dbReference type="ARBA" id="ARBA00022840"/>
    </source>
</evidence>
<evidence type="ECO:0000256" key="9">
    <source>
        <dbReference type="PROSITE-ProRule" id="PRU00782"/>
    </source>
</evidence>
<dbReference type="SMART" id="SM00015">
    <property type="entry name" value="IQ"/>
    <property type="match status" value="6"/>
</dbReference>
<dbReference type="CDD" id="cd15470">
    <property type="entry name" value="Myo5_CBD"/>
    <property type="match status" value="1"/>
</dbReference>
<evidence type="ECO:0000256" key="4">
    <source>
        <dbReference type="ARBA" id="ARBA00022860"/>
    </source>
</evidence>
<evidence type="ECO:0000313" key="14">
    <source>
        <dbReference type="EMBL" id="TWW76030.1"/>
    </source>
</evidence>
<evidence type="ECO:0000259" key="12">
    <source>
        <dbReference type="PROSITE" id="PS51126"/>
    </source>
</evidence>
<dbReference type="PANTHER" id="PTHR13140:SF273">
    <property type="entry name" value="UNCONVENTIONAL MYOSIN-VA"/>
    <property type="match status" value="1"/>
</dbReference>
<dbReference type="InterPro" id="IPR036103">
    <property type="entry name" value="MYSc_Myo5"/>
</dbReference>
<dbReference type="InterPro" id="IPR000048">
    <property type="entry name" value="IQ_motif_EF-hand-BS"/>
</dbReference>
<comment type="caution">
    <text evidence="14">The sequence shown here is derived from an EMBL/GenBank/DDBJ whole genome shotgun (WGS) entry which is preliminary data.</text>
</comment>
<keyword evidence="4" id="KW-0112">Calmodulin-binding</keyword>
<dbReference type="Proteomes" id="UP000324091">
    <property type="component" value="Chromosome 13"/>
</dbReference>
<evidence type="ECO:0000256" key="11">
    <source>
        <dbReference type="SAM" id="MobiDB-lite"/>
    </source>
</evidence>
<dbReference type="GO" id="GO:0007015">
    <property type="term" value="P:actin filament organization"/>
    <property type="evidence" value="ECO:0007669"/>
    <property type="project" value="TreeGrafter"/>
</dbReference>
<dbReference type="GO" id="GO:0016459">
    <property type="term" value="C:myosin complex"/>
    <property type="evidence" value="ECO:0007669"/>
    <property type="project" value="UniProtKB-KW"/>
</dbReference>
<comment type="similarity">
    <text evidence="1 9">Belongs to the TRAFAC class myosin-kinesin ATPase superfamily. Myosin family.</text>
</comment>
<keyword evidence="3 9" id="KW-0067">ATP-binding</keyword>
<keyword evidence="2 9" id="KW-0547">Nucleotide-binding</keyword>
<feature type="region of interest" description="Actin-binding" evidence="9">
    <location>
        <begin position="630"/>
        <end position="652"/>
    </location>
</feature>
<dbReference type="SUPFAM" id="SSF52540">
    <property type="entry name" value="P-loop containing nucleoside triphosphate hydrolases"/>
    <property type="match status" value="1"/>
</dbReference>
<dbReference type="PRINTS" id="PR00193">
    <property type="entry name" value="MYOSINHEAVY"/>
</dbReference>
<keyword evidence="5 10" id="KW-0175">Coiled coil</keyword>
<evidence type="ECO:0000256" key="10">
    <source>
        <dbReference type="SAM" id="Coils"/>
    </source>
</evidence>
<dbReference type="PROSITE" id="PS51126">
    <property type="entry name" value="DILUTE"/>
    <property type="match status" value="1"/>
</dbReference>
<keyword evidence="8 9" id="KW-0009">Actin-binding</keyword>
<evidence type="ECO:0000313" key="15">
    <source>
        <dbReference type="Proteomes" id="UP000324091"/>
    </source>
</evidence>
<dbReference type="InterPro" id="IPR036961">
    <property type="entry name" value="Kinesin_motor_dom_sf"/>
</dbReference>
<feature type="compositionally biased region" description="Basic and acidic residues" evidence="11">
    <location>
        <begin position="1163"/>
        <end position="1172"/>
    </location>
</feature>
<evidence type="ECO:0000256" key="1">
    <source>
        <dbReference type="ARBA" id="ARBA00008314"/>
    </source>
</evidence>
<dbReference type="EMBL" id="RHFK02000005">
    <property type="protein sequence ID" value="TWW76030.1"/>
    <property type="molecule type" value="Genomic_DNA"/>
</dbReference>
<accession>A0A5C6PCS1</accession>